<evidence type="ECO:0000313" key="3">
    <source>
        <dbReference type="Proteomes" id="UP000807504"/>
    </source>
</evidence>
<dbReference type="EMBL" id="JABXBU010000012">
    <property type="protein sequence ID" value="KAF8789015.1"/>
    <property type="molecule type" value="Genomic_DNA"/>
</dbReference>
<reference evidence="2" key="1">
    <citation type="journal article" date="2020" name="bioRxiv">
        <title>Chromosome-level reference genome of the European wasp spider Argiope bruennichi: a resource for studies on range expansion and evolutionary adaptation.</title>
        <authorList>
            <person name="Sheffer M.M."/>
            <person name="Hoppe A."/>
            <person name="Krehenwinkel H."/>
            <person name="Uhl G."/>
            <person name="Kuss A.W."/>
            <person name="Jensen L."/>
            <person name="Jensen C."/>
            <person name="Gillespie R.G."/>
            <person name="Hoff K.J."/>
            <person name="Prost S."/>
        </authorList>
    </citation>
    <scope>NUCLEOTIDE SEQUENCE</scope>
</reference>
<organism evidence="2 3">
    <name type="scientific">Argiope bruennichi</name>
    <name type="common">Wasp spider</name>
    <name type="synonym">Aranea bruennichi</name>
    <dbReference type="NCBI Taxonomy" id="94029"/>
    <lineage>
        <taxon>Eukaryota</taxon>
        <taxon>Metazoa</taxon>
        <taxon>Ecdysozoa</taxon>
        <taxon>Arthropoda</taxon>
        <taxon>Chelicerata</taxon>
        <taxon>Arachnida</taxon>
        <taxon>Araneae</taxon>
        <taxon>Araneomorphae</taxon>
        <taxon>Entelegynae</taxon>
        <taxon>Araneoidea</taxon>
        <taxon>Araneidae</taxon>
        <taxon>Argiope</taxon>
    </lineage>
</organism>
<sequence>MTISSSTRCPSLPALSSTVSQRAASTTSGAETSYTGAQSGSVSRQSSFGQTESSGSSGSTGYTGAQVIDPFFQGNPLSVKRQALADQLANKAVSVEQRERHPALSTE</sequence>
<comment type="caution">
    <text evidence="2">The sequence shown here is derived from an EMBL/GenBank/DDBJ whole genome shotgun (WGS) entry which is preliminary data.</text>
</comment>
<accession>A0A8T0FF16</accession>
<feature type="compositionally biased region" description="Low complexity" evidence="1">
    <location>
        <begin position="46"/>
        <end position="64"/>
    </location>
</feature>
<evidence type="ECO:0000313" key="2">
    <source>
        <dbReference type="EMBL" id="KAF8789015.1"/>
    </source>
</evidence>
<dbReference type="Proteomes" id="UP000807504">
    <property type="component" value="Unassembled WGS sequence"/>
</dbReference>
<name>A0A8T0FF16_ARGBR</name>
<reference evidence="2" key="2">
    <citation type="submission" date="2020-06" db="EMBL/GenBank/DDBJ databases">
        <authorList>
            <person name="Sheffer M."/>
        </authorList>
    </citation>
    <scope>NUCLEOTIDE SEQUENCE</scope>
</reference>
<dbReference type="AlphaFoldDB" id="A0A8T0FF16"/>
<gene>
    <name evidence="2" type="ORF">HNY73_006997</name>
</gene>
<keyword evidence="3" id="KW-1185">Reference proteome</keyword>
<feature type="compositionally biased region" description="Polar residues" evidence="1">
    <location>
        <begin position="1"/>
        <end position="45"/>
    </location>
</feature>
<proteinExistence type="predicted"/>
<protein>
    <submittedName>
        <fullName evidence="2">Uncharacterized protein</fullName>
    </submittedName>
</protein>
<evidence type="ECO:0000256" key="1">
    <source>
        <dbReference type="SAM" id="MobiDB-lite"/>
    </source>
</evidence>
<feature type="region of interest" description="Disordered" evidence="1">
    <location>
        <begin position="1"/>
        <end position="67"/>
    </location>
</feature>